<feature type="compositionally biased region" description="Polar residues" evidence="1">
    <location>
        <begin position="387"/>
        <end position="403"/>
    </location>
</feature>
<evidence type="ECO:0000256" key="1">
    <source>
        <dbReference type="SAM" id="MobiDB-lite"/>
    </source>
</evidence>
<sequence length="403" mass="44578">MVRKQPSTIARPLESDATQEETKRENDKILRALSQIRVETSTSPKGLIHMLIANRATCIVFSADDLPLKGSDHTLSLYIFVGCFGHRVPSVILDNGCALNVYPLTTTDALCFRPSDFEPSSQMVRAYDSTRIEVLRILTSFNLLLGRPWIHRAGTIPSSIHQKRSCGVFFDEHGSTVVLDMMKSMSFLPGLGLECCQHGFGEFIAVVDHDTPFGFGFVSTEVDYRYMARLRKEGLSDGVPYTSASPLATLSSPDCMSLMMLYFPDKIDEHEAFAEIGDVVDGTVPHDEYIDEMFAISMIQIDEIFQPKLASPFDLFGVSVIEVVREIHTASALEFSVDDVVVVDDLFEGPVGPIFDIDNEMTQHDSDKDSSFASNLIPIDQRVSPATGDNETVDSVQQISLGN</sequence>
<reference evidence="2 3" key="1">
    <citation type="journal article" date="2018" name="PLoS Genet.">
        <title>Population sequencing reveals clonal diversity and ancestral inbreeding in the grapevine cultivar Chardonnay.</title>
        <authorList>
            <person name="Roach M.J."/>
            <person name="Johnson D.L."/>
            <person name="Bohlmann J."/>
            <person name="van Vuuren H.J."/>
            <person name="Jones S.J."/>
            <person name="Pretorius I.S."/>
            <person name="Schmidt S.A."/>
            <person name="Borneman A.R."/>
        </authorList>
    </citation>
    <scope>NUCLEOTIDE SEQUENCE [LARGE SCALE GENOMIC DNA]</scope>
    <source>
        <strain evidence="3">cv. Chardonnay</strain>
        <tissue evidence="2">Leaf</tissue>
    </source>
</reference>
<dbReference type="AlphaFoldDB" id="A0A438HPX7"/>
<protein>
    <submittedName>
        <fullName evidence="2">Uncharacterized protein</fullName>
    </submittedName>
</protein>
<evidence type="ECO:0000313" key="3">
    <source>
        <dbReference type="Proteomes" id="UP000288805"/>
    </source>
</evidence>
<gene>
    <name evidence="2" type="ORF">CK203_042189</name>
</gene>
<proteinExistence type="predicted"/>
<dbReference type="EMBL" id="QGNW01000193">
    <property type="protein sequence ID" value="RVW86513.1"/>
    <property type="molecule type" value="Genomic_DNA"/>
</dbReference>
<accession>A0A438HPX7</accession>
<feature type="region of interest" description="Disordered" evidence="1">
    <location>
        <begin position="1"/>
        <end position="25"/>
    </location>
</feature>
<comment type="caution">
    <text evidence="2">The sequence shown here is derived from an EMBL/GenBank/DDBJ whole genome shotgun (WGS) entry which is preliminary data.</text>
</comment>
<dbReference type="Proteomes" id="UP000288805">
    <property type="component" value="Unassembled WGS sequence"/>
</dbReference>
<evidence type="ECO:0000313" key="2">
    <source>
        <dbReference type="EMBL" id="RVW86513.1"/>
    </source>
</evidence>
<name>A0A438HPX7_VITVI</name>
<organism evidence="2 3">
    <name type="scientific">Vitis vinifera</name>
    <name type="common">Grape</name>
    <dbReference type="NCBI Taxonomy" id="29760"/>
    <lineage>
        <taxon>Eukaryota</taxon>
        <taxon>Viridiplantae</taxon>
        <taxon>Streptophyta</taxon>
        <taxon>Embryophyta</taxon>
        <taxon>Tracheophyta</taxon>
        <taxon>Spermatophyta</taxon>
        <taxon>Magnoliopsida</taxon>
        <taxon>eudicotyledons</taxon>
        <taxon>Gunneridae</taxon>
        <taxon>Pentapetalae</taxon>
        <taxon>rosids</taxon>
        <taxon>Vitales</taxon>
        <taxon>Vitaceae</taxon>
        <taxon>Viteae</taxon>
        <taxon>Vitis</taxon>
    </lineage>
</organism>
<feature type="region of interest" description="Disordered" evidence="1">
    <location>
        <begin position="382"/>
        <end position="403"/>
    </location>
</feature>